<keyword evidence="3 6" id="KW-0805">Transcription regulation</keyword>
<feature type="region of interest" description="Disordered" evidence="7">
    <location>
        <begin position="33"/>
        <end position="54"/>
    </location>
</feature>
<accession>A0A2I0AS03</accession>
<dbReference type="STRING" id="1088818.A0A2I0AS03"/>
<evidence type="ECO:0000256" key="1">
    <source>
        <dbReference type="ARBA" id="ARBA00004123"/>
    </source>
</evidence>
<evidence type="ECO:0000313" key="10">
    <source>
        <dbReference type="Proteomes" id="UP000236161"/>
    </source>
</evidence>
<dbReference type="GO" id="GO:0045892">
    <property type="term" value="P:negative regulation of DNA-templated transcription"/>
    <property type="evidence" value="ECO:0007669"/>
    <property type="project" value="UniProtKB-UniRule"/>
</dbReference>
<evidence type="ECO:0000256" key="4">
    <source>
        <dbReference type="ARBA" id="ARBA00023163"/>
    </source>
</evidence>
<proteinExistence type="predicted"/>
<keyword evidence="4 6" id="KW-0804">Transcription</keyword>
<reference evidence="9 10" key="1">
    <citation type="journal article" date="2017" name="Nature">
        <title>The Apostasia genome and the evolution of orchids.</title>
        <authorList>
            <person name="Zhang G.Q."/>
            <person name="Liu K.W."/>
            <person name="Li Z."/>
            <person name="Lohaus R."/>
            <person name="Hsiao Y.Y."/>
            <person name="Niu S.C."/>
            <person name="Wang J.Y."/>
            <person name="Lin Y.C."/>
            <person name="Xu Q."/>
            <person name="Chen L.J."/>
            <person name="Yoshida K."/>
            <person name="Fujiwara S."/>
            <person name="Wang Z.W."/>
            <person name="Zhang Y.Q."/>
            <person name="Mitsuda N."/>
            <person name="Wang M."/>
            <person name="Liu G.H."/>
            <person name="Pecoraro L."/>
            <person name="Huang H.X."/>
            <person name="Xiao X.J."/>
            <person name="Lin M."/>
            <person name="Wu X.Y."/>
            <person name="Wu W.L."/>
            <person name="Chen Y.Y."/>
            <person name="Chang S.B."/>
            <person name="Sakamoto S."/>
            <person name="Ohme-Takagi M."/>
            <person name="Yagi M."/>
            <person name="Zeng S.J."/>
            <person name="Shen C.Y."/>
            <person name="Yeh C.M."/>
            <person name="Luo Y.B."/>
            <person name="Tsai W.C."/>
            <person name="Van de Peer Y."/>
            <person name="Liu Z.J."/>
        </authorList>
    </citation>
    <scope>NUCLEOTIDE SEQUENCE [LARGE SCALE GENOMIC DNA]</scope>
    <source>
        <strain evidence="10">cv. Shenzhen</strain>
        <tissue evidence="9">Stem</tissue>
    </source>
</reference>
<gene>
    <name evidence="9" type="ORF">AXF42_Ash013833</name>
</gene>
<evidence type="ECO:0000313" key="9">
    <source>
        <dbReference type="EMBL" id="PKA58327.1"/>
    </source>
</evidence>
<evidence type="ECO:0000256" key="3">
    <source>
        <dbReference type="ARBA" id="ARBA00023015"/>
    </source>
</evidence>
<sequence>MSYGGRRKFFMKHPALVVDVGCGCRRPKLSSLLSSLRQKPRRASTTPHSLSSSSTATTSLWASTATTAATTNSSYYSSSPSPQQRRSTRKAKKQSSASTESVAVVKETSEPYSEFRDSMVQMIVENELYAWDELNDLLHRFLSLNSPRHHHLILRAFTDLWTSAAFSPPSARREKIVVSVPVEHRIDSNFVPRSNLIQNEVNPSYN</sequence>
<dbReference type="NCBIfam" id="TIGR01568">
    <property type="entry name" value="A_thal_3678"/>
    <property type="match status" value="1"/>
</dbReference>
<evidence type="ECO:0000256" key="7">
    <source>
        <dbReference type="SAM" id="MobiDB-lite"/>
    </source>
</evidence>
<dbReference type="InterPro" id="IPR006458">
    <property type="entry name" value="Ovate_C"/>
</dbReference>
<dbReference type="EMBL" id="KZ451953">
    <property type="protein sequence ID" value="PKA58327.1"/>
    <property type="molecule type" value="Genomic_DNA"/>
</dbReference>
<evidence type="ECO:0000259" key="8">
    <source>
        <dbReference type="PROSITE" id="PS51754"/>
    </source>
</evidence>
<dbReference type="AlphaFoldDB" id="A0A2I0AS03"/>
<organism evidence="9 10">
    <name type="scientific">Apostasia shenzhenica</name>
    <dbReference type="NCBI Taxonomy" id="1088818"/>
    <lineage>
        <taxon>Eukaryota</taxon>
        <taxon>Viridiplantae</taxon>
        <taxon>Streptophyta</taxon>
        <taxon>Embryophyta</taxon>
        <taxon>Tracheophyta</taxon>
        <taxon>Spermatophyta</taxon>
        <taxon>Magnoliopsida</taxon>
        <taxon>Liliopsida</taxon>
        <taxon>Asparagales</taxon>
        <taxon>Orchidaceae</taxon>
        <taxon>Apostasioideae</taxon>
        <taxon>Apostasia</taxon>
    </lineage>
</organism>
<evidence type="ECO:0000256" key="2">
    <source>
        <dbReference type="ARBA" id="ARBA00022491"/>
    </source>
</evidence>
<evidence type="ECO:0000256" key="6">
    <source>
        <dbReference type="RuleBase" id="RU367028"/>
    </source>
</evidence>
<feature type="domain" description="OVATE" evidence="8">
    <location>
        <begin position="104"/>
        <end position="163"/>
    </location>
</feature>
<keyword evidence="2 6" id="KW-0678">Repressor</keyword>
<protein>
    <recommendedName>
        <fullName evidence="6">Transcription repressor</fullName>
    </recommendedName>
    <alternativeName>
        <fullName evidence="6">Ovate family protein</fullName>
    </alternativeName>
</protein>
<keyword evidence="10" id="KW-1185">Reference proteome</keyword>
<name>A0A2I0AS03_9ASPA</name>
<feature type="compositionally biased region" description="Low complexity" evidence="7">
    <location>
        <begin position="43"/>
        <end position="54"/>
    </location>
</feature>
<comment type="subcellular location">
    <subcellularLocation>
        <location evidence="1 6">Nucleus</location>
    </subcellularLocation>
</comment>
<evidence type="ECO:0000256" key="5">
    <source>
        <dbReference type="ARBA" id="ARBA00023242"/>
    </source>
</evidence>
<dbReference type="PANTHER" id="PTHR33057:SF228">
    <property type="entry name" value="TRANSCRIPTION REPRESSOR OFP8"/>
    <property type="match status" value="1"/>
</dbReference>
<comment type="function">
    <text evidence="6">Transcriptional repressor that regulates multiple aspects of plant growth and development.</text>
</comment>
<dbReference type="InterPro" id="IPR038933">
    <property type="entry name" value="Ovate"/>
</dbReference>
<dbReference type="Pfam" id="PF04844">
    <property type="entry name" value="Ovate"/>
    <property type="match status" value="1"/>
</dbReference>
<dbReference type="Proteomes" id="UP000236161">
    <property type="component" value="Unassembled WGS sequence"/>
</dbReference>
<keyword evidence="5 6" id="KW-0539">Nucleus</keyword>
<feature type="compositionally biased region" description="Low complexity" evidence="7">
    <location>
        <begin position="71"/>
        <end position="81"/>
    </location>
</feature>
<dbReference type="PANTHER" id="PTHR33057">
    <property type="entry name" value="TRANSCRIPTION REPRESSOR OFP7-RELATED"/>
    <property type="match status" value="1"/>
</dbReference>
<dbReference type="PROSITE" id="PS51754">
    <property type="entry name" value="OVATE"/>
    <property type="match status" value="1"/>
</dbReference>
<feature type="region of interest" description="Disordered" evidence="7">
    <location>
        <begin position="71"/>
        <end position="103"/>
    </location>
</feature>
<dbReference type="GO" id="GO:0005634">
    <property type="term" value="C:nucleus"/>
    <property type="evidence" value="ECO:0007669"/>
    <property type="project" value="UniProtKB-SubCell"/>
</dbReference>
<dbReference type="OrthoDB" id="1928390at2759"/>